<dbReference type="InterPro" id="IPR000891">
    <property type="entry name" value="PYR_CT"/>
</dbReference>
<dbReference type="EMBL" id="FUYL01000001">
    <property type="protein sequence ID" value="SKB27069.1"/>
    <property type="molecule type" value="Genomic_DNA"/>
</dbReference>
<accession>A0A1T4ZX51</accession>
<dbReference type="GO" id="GO:0046872">
    <property type="term" value="F:metal ion binding"/>
    <property type="evidence" value="ECO:0007669"/>
    <property type="project" value="UniProtKB-KW"/>
</dbReference>
<dbReference type="RefSeq" id="WP_079510868.1">
    <property type="nucleotide sequence ID" value="NZ_FUYL01000001.1"/>
</dbReference>
<dbReference type="GO" id="GO:0006552">
    <property type="term" value="P:L-leucine catabolic process"/>
    <property type="evidence" value="ECO:0007669"/>
    <property type="project" value="TreeGrafter"/>
</dbReference>
<evidence type="ECO:0000313" key="6">
    <source>
        <dbReference type="Proteomes" id="UP000190339"/>
    </source>
</evidence>
<reference evidence="6" key="1">
    <citation type="submission" date="2017-02" db="EMBL/GenBank/DDBJ databases">
        <authorList>
            <person name="Varghese N."/>
            <person name="Submissions S."/>
        </authorList>
    </citation>
    <scope>NUCLEOTIDE SEQUENCE [LARGE SCALE GENOMIC DNA]</scope>
    <source>
        <strain evidence="6">DSM 23546</strain>
    </source>
</reference>
<dbReference type="SUPFAM" id="SSF51569">
    <property type="entry name" value="Aldolase"/>
    <property type="match status" value="1"/>
</dbReference>
<evidence type="ECO:0000313" key="5">
    <source>
        <dbReference type="EMBL" id="SKB27069.1"/>
    </source>
</evidence>
<dbReference type="PANTHER" id="PTHR42738">
    <property type="entry name" value="HYDROXYMETHYLGLUTARYL-COA LYASE"/>
    <property type="match status" value="1"/>
</dbReference>
<evidence type="ECO:0000256" key="1">
    <source>
        <dbReference type="ARBA" id="ARBA00009405"/>
    </source>
</evidence>
<protein>
    <submittedName>
        <fullName evidence="5">Hydroxymethylglutaryl-CoA lyase</fullName>
    </submittedName>
</protein>
<evidence type="ECO:0000256" key="3">
    <source>
        <dbReference type="ARBA" id="ARBA00023239"/>
    </source>
</evidence>
<feature type="domain" description="Pyruvate carboxyltransferase" evidence="4">
    <location>
        <begin position="5"/>
        <end position="275"/>
    </location>
</feature>
<comment type="similarity">
    <text evidence="1">Belongs to the HMG-CoA lyase family.</text>
</comment>
<gene>
    <name evidence="5" type="ORF">SAMN05660866_00410</name>
</gene>
<dbReference type="Pfam" id="PF00682">
    <property type="entry name" value="HMGL-like"/>
    <property type="match status" value="1"/>
</dbReference>
<name>A0A1T4ZX51_9FLAO</name>
<keyword evidence="2" id="KW-0479">Metal-binding</keyword>
<proteinExistence type="inferred from homology"/>
<keyword evidence="3 5" id="KW-0456">Lyase</keyword>
<keyword evidence="6" id="KW-1185">Reference proteome</keyword>
<dbReference type="CDD" id="cd07938">
    <property type="entry name" value="DRE_TIM_HMGL"/>
    <property type="match status" value="1"/>
</dbReference>
<dbReference type="AlphaFoldDB" id="A0A1T4ZX51"/>
<organism evidence="5 6">
    <name type="scientific">Maribacter arcticus</name>
    <dbReference type="NCBI Taxonomy" id="561365"/>
    <lineage>
        <taxon>Bacteria</taxon>
        <taxon>Pseudomonadati</taxon>
        <taxon>Bacteroidota</taxon>
        <taxon>Flavobacteriia</taxon>
        <taxon>Flavobacteriales</taxon>
        <taxon>Flavobacteriaceae</taxon>
        <taxon>Maribacter</taxon>
    </lineage>
</organism>
<dbReference type="OrthoDB" id="9784013at2"/>
<sequence length="289" mass="32005">MSDSKIKIVECPRDAMQGIKDFIPTSEKVRYLQSLLGCGFDTLDFGSFVSPKAIPQMVDTAEVLSNLDLSETKTKLLAIVANVRGAEDAVSHPEIEYLGFPFSISENFQMRNTHKTIAQSVETLQEIFNLADAANKEVVTYISMGFGNPYGDPWNVEIVGEWTEKLSKMGAKILSLSDTVGTSDSETINYLFSNLIPKYPNIEFGAHLHTTPTKWHEKVDAAYQAGCRRFDGAVQGFGGCPMAKDELTGNMPTEKMLSYFTAQKADTGVNWMVFEAAYNKATELFSAYH</sequence>
<evidence type="ECO:0000256" key="2">
    <source>
        <dbReference type="ARBA" id="ARBA00022723"/>
    </source>
</evidence>
<dbReference type="PANTHER" id="PTHR42738:SF7">
    <property type="entry name" value="HYDROXYMETHYLGLUTARYL-COA LYASE"/>
    <property type="match status" value="1"/>
</dbReference>
<dbReference type="Gene3D" id="3.20.20.70">
    <property type="entry name" value="Aldolase class I"/>
    <property type="match status" value="1"/>
</dbReference>
<dbReference type="PROSITE" id="PS50991">
    <property type="entry name" value="PYR_CT"/>
    <property type="match status" value="1"/>
</dbReference>
<dbReference type="GO" id="GO:0004419">
    <property type="term" value="F:hydroxymethylglutaryl-CoA lyase activity"/>
    <property type="evidence" value="ECO:0007669"/>
    <property type="project" value="TreeGrafter"/>
</dbReference>
<dbReference type="InterPro" id="IPR043594">
    <property type="entry name" value="HMGL"/>
</dbReference>
<dbReference type="InterPro" id="IPR013785">
    <property type="entry name" value="Aldolase_TIM"/>
</dbReference>
<dbReference type="GO" id="GO:0046951">
    <property type="term" value="P:ketone body biosynthetic process"/>
    <property type="evidence" value="ECO:0007669"/>
    <property type="project" value="TreeGrafter"/>
</dbReference>
<evidence type="ECO:0000259" key="4">
    <source>
        <dbReference type="PROSITE" id="PS50991"/>
    </source>
</evidence>
<dbReference type="Proteomes" id="UP000190339">
    <property type="component" value="Unassembled WGS sequence"/>
</dbReference>
<dbReference type="STRING" id="561365.SAMN05660866_00410"/>